<name>A0A3S0WNF0_9GAMM</name>
<sequence>MRYAVYFCPAAESALGMFGREWFATTSIPDITEQRFQALMADVRRYGWHATLGAPFELAGHADEKTLHEKVVEVAQSSAPFDLLLRMDVLSGFLALRPDADETRVNVLAERCVRDLNPLRAPISKAAWDRRADGLDDVERSLFKEFGYPYVLERFRFHMTLSAPATEDEEQTLRDYLLPRMAEHLIAHIDALTICREKEPGANFEPIARIALGPGRIA</sequence>
<reference evidence="1 2" key="1">
    <citation type="submission" date="2018-12" db="EMBL/GenBank/DDBJ databases">
        <title>Dyella dinghuensis sp. nov. DHOA06 and Dyella choica sp. nov. 4M-K27, isolated from forest soil.</title>
        <authorList>
            <person name="Qiu L.-H."/>
            <person name="Gao Z.-H."/>
        </authorList>
    </citation>
    <scope>NUCLEOTIDE SEQUENCE [LARGE SCALE GENOMIC DNA]</scope>
    <source>
        <strain evidence="1 2">DHOA06</strain>
    </source>
</reference>
<dbReference type="Pfam" id="PF06299">
    <property type="entry name" value="DUF1045"/>
    <property type="match status" value="1"/>
</dbReference>
<evidence type="ECO:0000313" key="2">
    <source>
        <dbReference type="Proteomes" id="UP000267077"/>
    </source>
</evidence>
<evidence type="ECO:0000313" key="1">
    <source>
        <dbReference type="EMBL" id="RUL63258.1"/>
    </source>
</evidence>
<comment type="caution">
    <text evidence="1">The sequence shown here is derived from an EMBL/GenBank/DDBJ whole genome shotgun (WGS) entry which is preliminary data.</text>
</comment>
<dbReference type="InterPro" id="IPR009389">
    <property type="entry name" value="DUF1045"/>
</dbReference>
<dbReference type="OrthoDB" id="5801437at2"/>
<dbReference type="RefSeq" id="WP_126674194.1">
    <property type="nucleotide sequence ID" value="NZ_RYZR01000006.1"/>
</dbReference>
<keyword evidence="2" id="KW-1185">Reference proteome</keyword>
<protein>
    <submittedName>
        <fullName evidence="1">DUF1045 domain-containing protein</fullName>
    </submittedName>
</protein>
<organism evidence="1 2">
    <name type="scientific">Dyella dinghuensis</name>
    <dbReference type="NCBI Taxonomy" id="1920169"/>
    <lineage>
        <taxon>Bacteria</taxon>
        <taxon>Pseudomonadati</taxon>
        <taxon>Pseudomonadota</taxon>
        <taxon>Gammaproteobacteria</taxon>
        <taxon>Lysobacterales</taxon>
        <taxon>Rhodanobacteraceae</taxon>
        <taxon>Dyella</taxon>
    </lineage>
</organism>
<dbReference type="EMBL" id="RYZR01000006">
    <property type="protein sequence ID" value="RUL63258.1"/>
    <property type="molecule type" value="Genomic_DNA"/>
</dbReference>
<gene>
    <name evidence="1" type="ORF">EKH79_12735</name>
</gene>
<accession>A0A3S0WNF0</accession>
<dbReference type="Proteomes" id="UP000267077">
    <property type="component" value="Unassembled WGS sequence"/>
</dbReference>
<dbReference type="AlphaFoldDB" id="A0A3S0WNF0"/>
<proteinExistence type="predicted"/>